<gene>
    <name evidence="1" type="ORF">EZS28_014608</name>
</gene>
<dbReference type="AlphaFoldDB" id="A0A5J4W5D3"/>
<dbReference type="EMBL" id="SNRW01003427">
    <property type="protein sequence ID" value="KAA6389862.1"/>
    <property type="molecule type" value="Genomic_DNA"/>
</dbReference>
<organism evidence="1 2">
    <name type="scientific">Streblomastix strix</name>
    <dbReference type="NCBI Taxonomy" id="222440"/>
    <lineage>
        <taxon>Eukaryota</taxon>
        <taxon>Metamonada</taxon>
        <taxon>Preaxostyla</taxon>
        <taxon>Oxymonadida</taxon>
        <taxon>Streblomastigidae</taxon>
        <taxon>Streblomastix</taxon>
    </lineage>
</organism>
<evidence type="ECO:0000313" key="1">
    <source>
        <dbReference type="EMBL" id="KAA6389862.1"/>
    </source>
</evidence>
<dbReference type="Proteomes" id="UP000324800">
    <property type="component" value="Unassembled WGS sequence"/>
</dbReference>
<sequence length="174" mass="19499">MLTLLSVNNTTEALSKARVFFNGLDDPQADWIRTMEVDADDDQLPINPGERIKLWFDYSTACGPFQQIAICKDNSKLLETSIYARKQAIIAANSLLVLQILNSVSVQSLVSIVRGRKLCEIFLEIPVSSFAADSFNDRISYDISIAGVLDLNQLNLIFNSFPVLTRNYTSLYLQ</sequence>
<reference evidence="1 2" key="1">
    <citation type="submission" date="2019-03" db="EMBL/GenBank/DDBJ databases">
        <title>Single cell metagenomics reveals metabolic interactions within the superorganism composed of flagellate Streblomastix strix and complex community of Bacteroidetes bacteria on its surface.</title>
        <authorList>
            <person name="Treitli S.C."/>
            <person name="Kolisko M."/>
            <person name="Husnik F."/>
            <person name="Keeling P."/>
            <person name="Hampl V."/>
        </authorList>
    </citation>
    <scope>NUCLEOTIDE SEQUENCE [LARGE SCALE GENOMIC DNA]</scope>
    <source>
        <strain evidence="1">ST1C</strain>
    </source>
</reference>
<comment type="caution">
    <text evidence="1">The sequence shown here is derived from an EMBL/GenBank/DDBJ whole genome shotgun (WGS) entry which is preliminary data.</text>
</comment>
<evidence type="ECO:0000313" key="2">
    <source>
        <dbReference type="Proteomes" id="UP000324800"/>
    </source>
</evidence>
<accession>A0A5J4W5D3</accession>
<protein>
    <submittedName>
        <fullName evidence="1">Uncharacterized protein</fullName>
    </submittedName>
</protein>
<name>A0A5J4W5D3_9EUKA</name>
<proteinExistence type="predicted"/>